<proteinExistence type="predicted"/>
<reference evidence="2 3" key="1">
    <citation type="submission" date="2024-04" db="EMBL/GenBank/DDBJ databases">
        <authorList>
            <consortium name="Genoscope - CEA"/>
            <person name="William W."/>
        </authorList>
    </citation>
    <scope>NUCLEOTIDE SEQUENCE [LARGE SCALE GENOMIC DNA]</scope>
</reference>
<dbReference type="Proteomes" id="UP001497497">
    <property type="component" value="Unassembled WGS sequence"/>
</dbReference>
<dbReference type="AlphaFoldDB" id="A0AAV2HCZ4"/>
<sequence>RSISPQADLGSEQRRERVNLMRLSLEIPHSSRTPGGHNPDLKSQPMRLGPKPFYGTQK</sequence>
<keyword evidence="3" id="KW-1185">Reference proteome</keyword>
<evidence type="ECO:0000256" key="1">
    <source>
        <dbReference type="SAM" id="MobiDB-lite"/>
    </source>
</evidence>
<organism evidence="2 3">
    <name type="scientific">Lymnaea stagnalis</name>
    <name type="common">Great pond snail</name>
    <name type="synonym">Helix stagnalis</name>
    <dbReference type="NCBI Taxonomy" id="6523"/>
    <lineage>
        <taxon>Eukaryota</taxon>
        <taxon>Metazoa</taxon>
        <taxon>Spiralia</taxon>
        <taxon>Lophotrochozoa</taxon>
        <taxon>Mollusca</taxon>
        <taxon>Gastropoda</taxon>
        <taxon>Heterobranchia</taxon>
        <taxon>Euthyneura</taxon>
        <taxon>Panpulmonata</taxon>
        <taxon>Hygrophila</taxon>
        <taxon>Lymnaeoidea</taxon>
        <taxon>Lymnaeidae</taxon>
        <taxon>Lymnaea</taxon>
    </lineage>
</organism>
<name>A0AAV2HCZ4_LYMST</name>
<comment type="caution">
    <text evidence="2">The sequence shown here is derived from an EMBL/GenBank/DDBJ whole genome shotgun (WGS) entry which is preliminary data.</text>
</comment>
<feature type="non-terminal residue" evidence="2">
    <location>
        <position position="1"/>
    </location>
</feature>
<evidence type="ECO:0000313" key="2">
    <source>
        <dbReference type="EMBL" id="CAL1531769.1"/>
    </source>
</evidence>
<protein>
    <submittedName>
        <fullName evidence="2">Uncharacterized protein</fullName>
    </submittedName>
</protein>
<feature type="region of interest" description="Disordered" evidence="1">
    <location>
        <begin position="25"/>
        <end position="58"/>
    </location>
</feature>
<gene>
    <name evidence="2" type="ORF">GSLYS_00005864001</name>
</gene>
<evidence type="ECO:0000313" key="3">
    <source>
        <dbReference type="Proteomes" id="UP001497497"/>
    </source>
</evidence>
<dbReference type="EMBL" id="CAXITT010000097">
    <property type="protein sequence ID" value="CAL1531769.1"/>
    <property type="molecule type" value="Genomic_DNA"/>
</dbReference>
<accession>A0AAV2HCZ4</accession>